<dbReference type="InterPro" id="IPR000807">
    <property type="entry name" value="ImidazoleglycerolP_deHydtase"/>
</dbReference>
<dbReference type="PANTHER" id="PTHR23133:SF2">
    <property type="entry name" value="IMIDAZOLEGLYCEROL-PHOSPHATE DEHYDRATASE"/>
    <property type="match status" value="1"/>
</dbReference>
<name>A0A2J9PLC6_9LACT</name>
<organism evidence="7 8">
    <name type="scientific">Aerococcus viridans</name>
    <dbReference type="NCBI Taxonomy" id="1377"/>
    <lineage>
        <taxon>Bacteria</taxon>
        <taxon>Bacillati</taxon>
        <taxon>Bacillota</taxon>
        <taxon>Bacilli</taxon>
        <taxon>Lactobacillales</taxon>
        <taxon>Aerococcaceae</taxon>
        <taxon>Aerococcus</taxon>
    </lineage>
</organism>
<evidence type="ECO:0000313" key="8">
    <source>
        <dbReference type="Proteomes" id="UP000192813"/>
    </source>
</evidence>
<evidence type="ECO:0000313" key="7">
    <source>
        <dbReference type="EMBL" id="PNL91153.1"/>
    </source>
</evidence>
<keyword evidence="3 6" id="KW-0028">Amino-acid biosynthesis</keyword>
<dbReference type="EC" id="4.2.1.19" evidence="6"/>
<dbReference type="Gene3D" id="3.30.230.40">
    <property type="entry name" value="Imidazole glycerol phosphate dehydratase, domain 1"/>
    <property type="match status" value="2"/>
</dbReference>
<evidence type="ECO:0000256" key="1">
    <source>
        <dbReference type="ARBA" id="ARBA00005047"/>
    </source>
</evidence>
<reference evidence="8" key="1">
    <citation type="submission" date="2017-12" db="EMBL/GenBank/DDBJ databases">
        <title>FDA dAtabase for Regulatory Grade micrObial Sequences (FDA-ARGOS): Supporting development and validation of Infectious Disease Dx tests.</title>
        <authorList>
            <person name="Hoffmann M."/>
            <person name="Allard M."/>
            <person name="Evans P."/>
            <person name="Brown E."/>
            <person name="Tallon L."/>
            <person name="Sadzewicz L."/>
            <person name="Sengamalay N."/>
            <person name="Ott S."/>
            <person name="Godinez A."/>
            <person name="Nagaraj S."/>
            <person name="Vavikolanu K."/>
            <person name="Aluvathingal J."/>
            <person name="Nadendla S."/>
            <person name="Sichtig H."/>
        </authorList>
    </citation>
    <scope>NUCLEOTIDE SEQUENCE [LARGE SCALE GENOMIC DNA]</scope>
    <source>
        <strain evidence="8">FDAARGOS_249</strain>
    </source>
</reference>
<dbReference type="CDD" id="cd07914">
    <property type="entry name" value="IGPD"/>
    <property type="match status" value="1"/>
</dbReference>
<dbReference type="NCBIfam" id="NF002114">
    <property type="entry name" value="PRK00951.2-4"/>
    <property type="match status" value="1"/>
</dbReference>
<keyword evidence="6" id="KW-0963">Cytoplasm</keyword>
<dbReference type="InterPro" id="IPR020568">
    <property type="entry name" value="Ribosomal_Su5_D2-typ_SF"/>
</dbReference>
<dbReference type="NCBIfam" id="NF002111">
    <property type="entry name" value="PRK00951.2-1"/>
    <property type="match status" value="1"/>
</dbReference>
<dbReference type="GO" id="GO:0005737">
    <property type="term" value="C:cytoplasm"/>
    <property type="evidence" value="ECO:0007669"/>
    <property type="project" value="UniProtKB-SubCell"/>
</dbReference>
<dbReference type="GO" id="GO:0004424">
    <property type="term" value="F:imidazoleglycerol-phosphate dehydratase activity"/>
    <property type="evidence" value="ECO:0007669"/>
    <property type="project" value="UniProtKB-UniRule"/>
</dbReference>
<evidence type="ECO:0000256" key="6">
    <source>
        <dbReference type="HAMAP-Rule" id="MF_00076"/>
    </source>
</evidence>
<dbReference type="FunFam" id="3.30.230.40:FF:000003">
    <property type="entry name" value="Imidazoleglycerol-phosphate dehydratase HisB"/>
    <property type="match status" value="1"/>
</dbReference>
<dbReference type="AlphaFoldDB" id="A0A2J9PLC6"/>
<dbReference type="GO" id="GO:0000105">
    <property type="term" value="P:L-histidine biosynthetic process"/>
    <property type="evidence" value="ECO:0007669"/>
    <property type="project" value="UniProtKB-UniRule"/>
</dbReference>
<evidence type="ECO:0000256" key="2">
    <source>
        <dbReference type="ARBA" id="ARBA00016664"/>
    </source>
</evidence>
<comment type="similarity">
    <text evidence="6">Belongs to the imidazoleglycerol-phosphate dehydratase family.</text>
</comment>
<dbReference type="FunFam" id="3.30.230.40:FF:000001">
    <property type="entry name" value="Imidazoleglycerol-phosphate dehydratase HisB"/>
    <property type="match status" value="1"/>
</dbReference>
<keyword evidence="4 6" id="KW-0368">Histidine biosynthesis</keyword>
<evidence type="ECO:0000256" key="5">
    <source>
        <dbReference type="ARBA" id="ARBA00023239"/>
    </source>
</evidence>
<dbReference type="EMBL" id="NBTM02000001">
    <property type="protein sequence ID" value="PNL91153.1"/>
    <property type="molecule type" value="Genomic_DNA"/>
</dbReference>
<comment type="catalytic activity">
    <reaction evidence="6">
        <text>D-erythro-1-(imidazol-4-yl)glycerol 3-phosphate = 3-(imidazol-4-yl)-2-oxopropyl phosphate + H2O</text>
        <dbReference type="Rhea" id="RHEA:11040"/>
        <dbReference type="ChEBI" id="CHEBI:15377"/>
        <dbReference type="ChEBI" id="CHEBI:57766"/>
        <dbReference type="ChEBI" id="CHEBI:58278"/>
        <dbReference type="EC" id="4.2.1.19"/>
    </reaction>
</comment>
<protein>
    <recommendedName>
        <fullName evidence="2 6">Imidazoleglycerol-phosphate dehydratase</fullName>
        <shortName evidence="6">IGPD</shortName>
        <ecNumber evidence="6">4.2.1.19</ecNumber>
    </recommendedName>
</protein>
<dbReference type="InterPro" id="IPR038494">
    <property type="entry name" value="IGPD_sf"/>
</dbReference>
<comment type="subcellular location">
    <subcellularLocation>
        <location evidence="6">Cytoplasm</location>
    </subcellularLocation>
</comment>
<proteinExistence type="inferred from homology"/>
<dbReference type="NCBIfam" id="NF002107">
    <property type="entry name" value="PRK00951.1-2"/>
    <property type="match status" value="1"/>
</dbReference>
<comment type="pathway">
    <text evidence="1 6">Amino-acid biosynthesis; L-histidine biosynthesis; L-histidine from 5-phospho-alpha-D-ribose 1-diphosphate: step 6/9.</text>
</comment>
<dbReference type="PANTHER" id="PTHR23133">
    <property type="entry name" value="IMIDAZOLEGLYCEROL-PHOSPHATE DEHYDRATASE HIS7"/>
    <property type="match status" value="1"/>
</dbReference>
<dbReference type="UniPathway" id="UPA00031">
    <property type="reaction ID" value="UER00011"/>
</dbReference>
<dbReference type="PROSITE" id="PS00954">
    <property type="entry name" value="IGP_DEHYDRATASE_1"/>
    <property type="match status" value="1"/>
</dbReference>
<keyword evidence="5 6" id="KW-0456">Lyase</keyword>
<comment type="caution">
    <text evidence="7">The sequence shown here is derived from an EMBL/GenBank/DDBJ whole genome shotgun (WGS) entry which is preliminary data.</text>
</comment>
<evidence type="ECO:0000256" key="3">
    <source>
        <dbReference type="ARBA" id="ARBA00022605"/>
    </source>
</evidence>
<dbReference type="SUPFAM" id="SSF54211">
    <property type="entry name" value="Ribosomal protein S5 domain 2-like"/>
    <property type="match status" value="2"/>
</dbReference>
<dbReference type="InterPro" id="IPR020565">
    <property type="entry name" value="ImidazoleglycerP_deHydtase_CS"/>
</dbReference>
<sequence length="192" mass="21327">MKVKERNTLETQIKLGLAKADGSGQTSINTGVGFLDHMLTLFTFHSGLDLYVEAKGDTWVDDHHVTEDIGILLGEAIRDLYQAQPSYERYGSYFLPMDETLARVVLDLSGRPVLVYDANFSAEKVGTFDTELVKEFFYAVAMNARMTLHIDLLKNGNTHHEIEGIFKAFARALKIALKETDGGVPSSKGLIQ</sequence>
<dbReference type="Pfam" id="PF00475">
    <property type="entry name" value="IGPD"/>
    <property type="match status" value="1"/>
</dbReference>
<dbReference type="HAMAP" id="MF_00076">
    <property type="entry name" value="HisB"/>
    <property type="match status" value="1"/>
</dbReference>
<gene>
    <name evidence="6" type="primary">hisB</name>
    <name evidence="7" type="ORF">A6J77_002460</name>
</gene>
<accession>A0A2J9PLC6</accession>
<evidence type="ECO:0000256" key="4">
    <source>
        <dbReference type="ARBA" id="ARBA00023102"/>
    </source>
</evidence>
<dbReference type="RefSeq" id="WP_083067962.1">
    <property type="nucleotide sequence ID" value="NZ_CBCPHS010000015.1"/>
</dbReference>
<dbReference type="Proteomes" id="UP000192813">
    <property type="component" value="Unassembled WGS sequence"/>
</dbReference>